<dbReference type="EMBL" id="UPXX01000027">
    <property type="protein sequence ID" value="VBB44100.1"/>
    <property type="molecule type" value="Genomic_DNA"/>
</dbReference>
<organism evidence="1">
    <name type="scientific">Uncultured Desulfatiglans sp</name>
    <dbReference type="NCBI Taxonomy" id="1748965"/>
    <lineage>
        <taxon>Bacteria</taxon>
        <taxon>Pseudomonadati</taxon>
        <taxon>Thermodesulfobacteriota</taxon>
        <taxon>Desulfobacteria</taxon>
        <taxon>Desulfatiglandales</taxon>
        <taxon>Desulfatiglandaceae</taxon>
        <taxon>Desulfatiglans</taxon>
        <taxon>environmental samples</taxon>
    </lineage>
</organism>
<gene>
    <name evidence="1" type="ORF">TRIP_B330274</name>
</gene>
<proteinExistence type="predicted"/>
<sequence>MRGRNLQVTTQANAQITAQVPKKDDFRMETNAYGSKAIAVPKDGKMLRKTAY</sequence>
<evidence type="ECO:0000313" key="1">
    <source>
        <dbReference type="EMBL" id="VBB44100.1"/>
    </source>
</evidence>
<dbReference type="AlphaFoldDB" id="A0A653A7W9"/>
<accession>A0A653A7W9</accession>
<protein>
    <submittedName>
        <fullName evidence="1">Uncharacterized protein</fullName>
    </submittedName>
</protein>
<name>A0A653A7W9_UNCDX</name>
<reference evidence="1" key="1">
    <citation type="submission" date="2018-07" db="EMBL/GenBank/DDBJ databases">
        <authorList>
            <consortium name="Genoscope - CEA"/>
            <person name="William W."/>
        </authorList>
    </citation>
    <scope>NUCLEOTIDE SEQUENCE</scope>
    <source>
        <strain evidence="1">IK1</strain>
    </source>
</reference>